<feature type="domain" description="HTH lysR-type" evidence="6">
    <location>
        <begin position="15"/>
        <end position="68"/>
    </location>
</feature>
<dbReference type="Pfam" id="PF03466">
    <property type="entry name" value="LysR_substrate"/>
    <property type="match status" value="1"/>
</dbReference>
<dbReference type="Proteomes" id="UP001139505">
    <property type="component" value="Unassembled WGS sequence"/>
</dbReference>
<keyword evidence="5" id="KW-0804">Transcription</keyword>
<dbReference type="GO" id="GO:0003700">
    <property type="term" value="F:DNA-binding transcription factor activity"/>
    <property type="evidence" value="ECO:0007669"/>
    <property type="project" value="InterPro"/>
</dbReference>
<evidence type="ECO:0000256" key="5">
    <source>
        <dbReference type="ARBA" id="ARBA00023163"/>
    </source>
</evidence>
<protein>
    <submittedName>
        <fullName evidence="8">LysR family transcriptional regulator</fullName>
    </submittedName>
</protein>
<dbReference type="RefSeq" id="WP_108921869.1">
    <property type="nucleotide sequence ID" value="NZ_BFCH01000017.1"/>
</dbReference>
<proteinExistence type="inferred from homology"/>
<dbReference type="Proteomes" id="UP000245060">
    <property type="component" value="Unassembled WGS sequence"/>
</dbReference>
<comment type="similarity">
    <text evidence="1">Belongs to the LysR transcriptional regulatory family.</text>
</comment>
<dbReference type="Gene3D" id="3.40.190.290">
    <property type="match status" value="1"/>
</dbReference>
<reference evidence="7" key="1">
    <citation type="journal article" date="2018" name="Genome Announc.">
        <title>Draft Genome Sequence of Mycobacterium montefiorense Isolated from Japanese Black Salamander (Hynobius nigrescens).</title>
        <authorList>
            <person name="Fukano H."/>
            <person name="Yoshida M."/>
            <person name="Shimizu A."/>
            <person name="Iwao H."/>
            <person name="Katayama Y."/>
            <person name="Omatsu T."/>
            <person name="Mizutani T."/>
            <person name="Kurata O."/>
            <person name="Wada S."/>
            <person name="Hoshino Y."/>
        </authorList>
    </citation>
    <scope>NUCLEOTIDE SEQUENCE</scope>
    <source>
        <strain evidence="7">BS</strain>
    </source>
</reference>
<dbReference type="AlphaFoldDB" id="A0AA37UTP8"/>
<gene>
    <name evidence="7" type="ORF">MmonteBS_20890</name>
    <name evidence="8" type="ORF">NJB18185_30660</name>
</gene>
<evidence type="ECO:0000259" key="6">
    <source>
        <dbReference type="PROSITE" id="PS50931"/>
    </source>
</evidence>
<dbReference type="GO" id="GO:0032993">
    <property type="term" value="C:protein-DNA complex"/>
    <property type="evidence" value="ECO:0007669"/>
    <property type="project" value="TreeGrafter"/>
</dbReference>
<keyword evidence="3" id="KW-0238">DNA-binding</keyword>
<evidence type="ECO:0000313" key="9">
    <source>
        <dbReference type="Proteomes" id="UP000245060"/>
    </source>
</evidence>
<accession>A0AA37UTP8</accession>
<dbReference type="InterPro" id="IPR036390">
    <property type="entry name" value="WH_DNA-bd_sf"/>
</dbReference>
<name>A0AA37UTP8_9MYCO</name>
<dbReference type="Gene3D" id="1.10.10.10">
    <property type="entry name" value="Winged helix-like DNA-binding domain superfamily/Winged helix DNA-binding domain"/>
    <property type="match status" value="1"/>
</dbReference>
<dbReference type="PANTHER" id="PTHR30346:SF28">
    <property type="entry name" value="HTH-TYPE TRANSCRIPTIONAL REGULATOR CYNR"/>
    <property type="match status" value="1"/>
</dbReference>
<dbReference type="EMBL" id="BQYH01000021">
    <property type="protein sequence ID" value="GKU73295.1"/>
    <property type="molecule type" value="Genomic_DNA"/>
</dbReference>
<evidence type="ECO:0000256" key="4">
    <source>
        <dbReference type="ARBA" id="ARBA00023159"/>
    </source>
</evidence>
<dbReference type="GO" id="GO:0003677">
    <property type="term" value="F:DNA binding"/>
    <property type="evidence" value="ECO:0007669"/>
    <property type="project" value="UniProtKB-KW"/>
</dbReference>
<sequence>MIDSDADWWSAFAPQLRIVVAVLEEQHITRAARRLGIPQPTVSAVMRRVGEAVGTPLFQQSGRGLIVTAAGHALLPSARGALASLHRARLDVAHALAPDRGRVNLGFLQSRGIQEVPFLIEAFIAKYPDISFGLQQGSDNEIIALMHKQVIDVALVAPLPDDTCLEGVVLDVEQLYLVVPDTHRLASRSSVRMEELGTEGVVALTTSFGLRQVFESLCAEANFRPTIAFEGQGIATLRGFTRAGLGIAVLPRASQPVPGIVEVPICSRKAYREVGAVWLKGRRLAPAAQRFVELLGTLGSRGLNESRIADPAMDRPMITGTG</sequence>
<dbReference type="Pfam" id="PF00126">
    <property type="entry name" value="HTH_1"/>
    <property type="match status" value="1"/>
</dbReference>
<reference evidence="8" key="3">
    <citation type="journal article" date="2022" name="Microbiol. Resour. Announc.">
        <title>Draft Genome Sequences of Eight Mycobacterium montefiorense Strains Isolated from Salamanders in Captivity.</title>
        <authorList>
            <person name="Komine T."/>
            <person name="Ihara H."/>
            <person name="Fukano H."/>
            <person name="Hoshino Y."/>
            <person name="Kurata O."/>
            <person name="Wada S."/>
        </authorList>
    </citation>
    <scope>NUCLEOTIDE SEQUENCE</scope>
    <source>
        <strain evidence="8">NJB18185</strain>
    </source>
</reference>
<reference evidence="8" key="4">
    <citation type="submission" date="2022-04" db="EMBL/GenBank/DDBJ databases">
        <authorList>
            <person name="Komine T."/>
            <person name="Fukano H."/>
            <person name="Wada S."/>
        </authorList>
    </citation>
    <scope>NUCLEOTIDE SEQUENCE</scope>
    <source>
        <strain evidence="8">NJB18185</strain>
    </source>
</reference>
<dbReference type="SUPFAM" id="SSF46785">
    <property type="entry name" value="Winged helix' DNA-binding domain"/>
    <property type="match status" value="1"/>
</dbReference>
<dbReference type="InterPro" id="IPR036388">
    <property type="entry name" value="WH-like_DNA-bd_sf"/>
</dbReference>
<keyword evidence="4" id="KW-0010">Activator</keyword>
<evidence type="ECO:0000256" key="3">
    <source>
        <dbReference type="ARBA" id="ARBA00023125"/>
    </source>
</evidence>
<dbReference type="EMBL" id="BFCH01000017">
    <property type="protein sequence ID" value="GBG37717.1"/>
    <property type="molecule type" value="Genomic_DNA"/>
</dbReference>
<dbReference type="SUPFAM" id="SSF53850">
    <property type="entry name" value="Periplasmic binding protein-like II"/>
    <property type="match status" value="1"/>
</dbReference>
<evidence type="ECO:0000256" key="2">
    <source>
        <dbReference type="ARBA" id="ARBA00023015"/>
    </source>
</evidence>
<keyword evidence="2" id="KW-0805">Transcription regulation</keyword>
<comment type="caution">
    <text evidence="8">The sequence shown here is derived from an EMBL/GenBank/DDBJ whole genome shotgun (WGS) entry which is preliminary data.</text>
</comment>
<evidence type="ECO:0000256" key="1">
    <source>
        <dbReference type="ARBA" id="ARBA00009437"/>
    </source>
</evidence>
<evidence type="ECO:0000313" key="8">
    <source>
        <dbReference type="EMBL" id="GKU73295.1"/>
    </source>
</evidence>
<keyword evidence="9" id="KW-1185">Reference proteome</keyword>
<evidence type="ECO:0000313" key="10">
    <source>
        <dbReference type="Proteomes" id="UP001139505"/>
    </source>
</evidence>
<dbReference type="PANTHER" id="PTHR30346">
    <property type="entry name" value="TRANSCRIPTIONAL DUAL REGULATOR HCAR-RELATED"/>
    <property type="match status" value="1"/>
</dbReference>
<dbReference type="PROSITE" id="PS50931">
    <property type="entry name" value="HTH_LYSR"/>
    <property type="match status" value="1"/>
</dbReference>
<dbReference type="InterPro" id="IPR000847">
    <property type="entry name" value="LysR_HTH_N"/>
</dbReference>
<dbReference type="InterPro" id="IPR005119">
    <property type="entry name" value="LysR_subst-bd"/>
</dbReference>
<reference evidence="9" key="2">
    <citation type="submission" date="2018-04" db="EMBL/GenBank/DDBJ databases">
        <title>Draft genome sequence of Mycobacterium montefiorense isolated from Japanese black salamander.</title>
        <authorList>
            <person name="Fukano H."/>
            <person name="Yoshida M."/>
            <person name="Shimizu A."/>
            <person name="Iwao H."/>
            <person name="Kurata O."/>
            <person name="Katayama Y."/>
            <person name="Omatsu T."/>
            <person name="Mizutani T."/>
            <person name="Wada S."/>
            <person name="Hoshino Y."/>
        </authorList>
    </citation>
    <scope>NUCLEOTIDE SEQUENCE [LARGE SCALE GENOMIC DNA]</scope>
    <source>
        <strain evidence="9">BS</strain>
    </source>
</reference>
<organism evidence="8 10">
    <name type="scientific">Mycobacterium montefiorense</name>
    <dbReference type="NCBI Taxonomy" id="154654"/>
    <lineage>
        <taxon>Bacteria</taxon>
        <taxon>Bacillati</taxon>
        <taxon>Actinomycetota</taxon>
        <taxon>Actinomycetes</taxon>
        <taxon>Mycobacteriales</taxon>
        <taxon>Mycobacteriaceae</taxon>
        <taxon>Mycobacterium</taxon>
        <taxon>Mycobacterium simiae complex</taxon>
    </lineage>
</organism>
<evidence type="ECO:0000313" key="7">
    <source>
        <dbReference type="EMBL" id="GBG37717.1"/>
    </source>
</evidence>